<dbReference type="PANTHER" id="PTHR43464">
    <property type="entry name" value="METHYLTRANSFERASE"/>
    <property type="match status" value="1"/>
</dbReference>
<dbReference type="SUPFAM" id="SSF53335">
    <property type="entry name" value="S-adenosyl-L-methionine-dependent methyltransferases"/>
    <property type="match status" value="1"/>
</dbReference>
<dbReference type="PANTHER" id="PTHR43464:SF92">
    <property type="entry name" value="SLR1071 PROTEIN"/>
    <property type="match status" value="1"/>
</dbReference>
<protein>
    <submittedName>
        <fullName evidence="2">Class I SAM-dependent methyltransferase</fullName>
    </submittedName>
</protein>
<keyword evidence="2" id="KW-0808">Transferase</keyword>
<dbReference type="EMBL" id="CP059693">
    <property type="protein sequence ID" value="WDE13812.1"/>
    <property type="molecule type" value="Genomic_DNA"/>
</dbReference>
<dbReference type="GO" id="GO:0032259">
    <property type="term" value="P:methylation"/>
    <property type="evidence" value="ECO:0007669"/>
    <property type="project" value="UniProtKB-KW"/>
</dbReference>
<dbReference type="InterPro" id="IPR029063">
    <property type="entry name" value="SAM-dependent_MTases_sf"/>
</dbReference>
<reference evidence="2 3" key="1">
    <citation type="journal article" date="2022" name="Mar. Drugs">
        <title>Bioassay-Guided Fractionation Leads to the Detection of Cholic Acid Generated by the Rare Thalassomonas sp.</title>
        <authorList>
            <person name="Pheiffer F."/>
            <person name="Schneider Y.K."/>
            <person name="Hansen E.H."/>
            <person name="Andersen J.H."/>
            <person name="Isaksson J."/>
            <person name="Busche T."/>
            <person name="R C."/>
            <person name="Kalinowski J."/>
            <person name="Zyl L.V."/>
            <person name="Trindade M."/>
        </authorList>
    </citation>
    <scope>NUCLEOTIDE SEQUENCE [LARGE SCALE GENOMIC DNA]</scope>
    <source>
        <strain evidence="2 3">A5K-61T</strain>
    </source>
</reference>
<feature type="domain" description="Methyltransferase" evidence="1">
    <location>
        <begin position="74"/>
        <end position="170"/>
    </location>
</feature>
<accession>A0ABY7VME9</accession>
<dbReference type="Pfam" id="PF13649">
    <property type="entry name" value="Methyltransf_25"/>
    <property type="match status" value="1"/>
</dbReference>
<dbReference type="InterPro" id="IPR041698">
    <property type="entry name" value="Methyltransf_25"/>
</dbReference>
<sequence length="253" mass="28189">MAEKPRLNQQNQSKTVFSDQQIINSWLKNAAPWTAAIDSEEITSRVEVTNMAVIEVLLKLCSQKRLGDQPLKLLDLGCGEGWLMRALDKALREAGDALAIDMLGTDIVPELIANGEKQGIGRFKTLSYEALSFEQLKETFDVIVCNFSLLGEQSVNRVFAQVAHLLKPDGCFVVQTLHPVTACGEKPYRDGWRSGSWHGFSEDFVDPPPWYFRTMASWLTLFTDNALSPPDIIEPKSCNNSAPLSVIFVAEKL</sequence>
<gene>
    <name evidence="2" type="ORF">H3N35_10460</name>
</gene>
<organism evidence="2 3">
    <name type="scientific">Thalassomonas haliotis</name>
    <dbReference type="NCBI Taxonomy" id="485448"/>
    <lineage>
        <taxon>Bacteria</taxon>
        <taxon>Pseudomonadati</taxon>
        <taxon>Pseudomonadota</taxon>
        <taxon>Gammaproteobacteria</taxon>
        <taxon>Alteromonadales</taxon>
        <taxon>Colwelliaceae</taxon>
        <taxon>Thalassomonas</taxon>
    </lineage>
</organism>
<keyword evidence="3" id="KW-1185">Reference proteome</keyword>
<dbReference type="Proteomes" id="UP001215231">
    <property type="component" value="Chromosome"/>
</dbReference>
<dbReference type="Gene3D" id="3.40.50.150">
    <property type="entry name" value="Vaccinia Virus protein VP39"/>
    <property type="match status" value="1"/>
</dbReference>
<evidence type="ECO:0000259" key="1">
    <source>
        <dbReference type="Pfam" id="PF13649"/>
    </source>
</evidence>
<proteinExistence type="predicted"/>
<keyword evidence="2" id="KW-0489">Methyltransferase</keyword>
<dbReference type="RefSeq" id="WP_274054251.1">
    <property type="nucleotide sequence ID" value="NZ_CP059693.1"/>
</dbReference>
<name>A0ABY7VME9_9GAMM</name>
<evidence type="ECO:0000313" key="3">
    <source>
        <dbReference type="Proteomes" id="UP001215231"/>
    </source>
</evidence>
<dbReference type="GO" id="GO:0008168">
    <property type="term" value="F:methyltransferase activity"/>
    <property type="evidence" value="ECO:0007669"/>
    <property type="project" value="UniProtKB-KW"/>
</dbReference>
<evidence type="ECO:0000313" key="2">
    <source>
        <dbReference type="EMBL" id="WDE13812.1"/>
    </source>
</evidence>
<dbReference type="CDD" id="cd02440">
    <property type="entry name" value="AdoMet_MTases"/>
    <property type="match status" value="1"/>
</dbReference>